<gene>
    <name evidence="1" type="ordered locus">Deima_0141</name>
</gene>
<organism evidence="1 2">
    <name type="scientific">Deinococcus maricopensis (strain DSM 21211 / LMG 22137 / NRRL B-23946 / LB-34)</name>
    <dbReference type="NCBI Taxonomy" id="709986"/>
    <lineage>
        <taxon>Bacteria</taxon>
        <taxon>Thermotogati</taxon>
        <taxon>Deinococcota</taxon>
        <taxon>Deinococci</taxon>
        <taxon>Deinococcales</taxon>
        <taxon>Deinococcaceae</taxon>
        <taxon>Deinococcus</taxon>
    </lineage>
</organism>
<sequence>MHKVHIVLSPDARRTPESLQATLACVRELVGLEDVNERRLARYGILSGCVRAQDVAALQSVPGIEAVEVDGLQRAL</sequence>
<dbReference type="AlphaFoldDB" id="E8U3D4"/>
<reference evidence="1 2" key="1">
    <citation type="journal article" date="2011" name="Stand. Genomic Sci.">
        <title>Complete genome sequence of Deinococcus maricopensis type strain (LB-34).</title>
        <authorList>
            <person name="Pukall R."/>
            <person name="Zeytun A."/>
            <person name="Lucas S."/>
            <person name="Lapidus A."/>
            <person name="Hammon N."/>
            <person name="Deshpande S."/>
            <person name="Nolan M."/>
            <person name="Cheng J.F."/>
            <person name="Pitluck S."/>
            <person name="Liolios K."/>
            <person name="Pagani I."/>
            <person name="Mikhailova N."/>
            <person name="Ivanova N."/>
            <person name="Mavromatis K."/>
            <person name="Pati A."/>
            <person name="Tapia R."/>
            <person name="Han C."/>
            <person name="Goodwin L."/>
            <person name="Chen A."/>
            <person name="Palaniappan K."/>
            <person name="Land M."/>
            <person name="Hauser L."/>
            <person name="Chang Y.J."/>
            <person name="Jeffries C.D."/>
            <person name="Brambilla E.M."/>
            <person name="Rohde M."/>
            <person name="Goker M."/>
            <person name="Detter J.C."/>
            <person name="Woyke T."/>
            <person name="Bristow J."/>
            <person name="Eisen J.A."/>
            <person name="Markowitz V."/>
            <person name="Hugenholtz P."/>
            <person name="Kyrpides N.C."/>
            <person name="Klenk H.P."/>
        </authorList>
    </citation>
    <scope>NUCLEOTIDE SEQUENCE [LARGE SCALE GENOMIC DNA]</scope>
    <source>
        <strain evidence="2">DSM 21211 / LMG 22137 / NRRL B-23946 / LB-34</strain>
    </source>
</reference>
<reference evidence="2" key="2">
    <citation type="submission" date="2011-01" db="EMBL/GenBank/DDBJ databases">
        <title>The complete genome of Deinococcus maricopensis DSM 21211.</title>
        <authorList>
            <consortium name="US DOE Joint Genome Institute (JGI-PGF)"/>
            <person name="Lucas S."/>
            <person name="Copeland A."/>
            <person name="Lapidus A."/>
            <person name="Goodwin L."/>
            <person name="Pitluck S."/>
            <person name="Kyrpides N."/>
            <person name="Mavromatis K."/>
            <person name="Pagani I."/>
            <person name="Ivanova N."/>
            <person name="Ovchinnikova G."/>
            <person name="Zeytun A."/>
            <person name="Detter J.C."/>
            <person name="Han C."/>
            <person name="Land M."/>
            <person name="Hauser L."/>
            <person name="Markowitz V."/>
            <person name="Cheng J.-F."/>
            <person name="Hugenholtz P."/>
            <person name="Woyke T."/>
            <person name="Wu D."/>
            <person name="Pukall R."/>
            <person name="Gehrich-Schroeter G."/>
            <person name="Brambilla E."/>
            <person name="Klenk H.-P."/>
            <person name="Eisen J.A."/>
        </authorList>
    </citation>
    <scope>NUCLEOTIDE SEQUENCE [LARGE SCALE GENOMIC DNA]</scope>
    <source>
        <strain evidence="2">DSM 21211 / LMG 22137 / NRRL B-23946 / LB-34</strain>
    </source>
</reference>
<accession>E8U3D4</accession>
<dbReference type="Proteomes" id="UP000008635">
    <property type="component" value="Chromosome"/>
</dbReference>
<evidence type="ECO:0000313" key="1">
    <source>
        <dbReference type="EMBL" id="ADV65805.1"/>
    </source>
</evidence>
<name>E8U3D4_DEIML</name>
<dbReference type="KEGG" id="dmr:Deima_0141"/>
<dbReference type="HOGENOM" id="CLU_2648488_0_0_0"/>
<dbReference type="EMBL" id="CP002454">
    <property type="protein sequence ID" value="ADV65805.1"/>
    <property type="molecule type" value="Genomic_DNA"/>
</dbReference>
<evidence type="ECO:0000313" key="2">
    <source>
        <dbReference type="Proteomes" id="UP000008635"/>
    </source>
</evidence>
<protein>
    <submittedName>
        <fullName evidence="1">Uncharacterized protein</fullName>
    </submittedName>
</protein>
<proteinExistence type="predicted"/>
<keyword evidence="2" id="KW-1185">Reference proteome</keyword>